<feature type="non-terminal residue" evidence="4">
    <location>
        <position position="111"/>
    </location>
</feature>
<dbReference type="OrthoDB" id="1747743at2759"/>
<dbReference type="SUPFAM" id="SSF57756">
    <property type="entry name" value="Retrovirus zinc finger-like domains"/>
    <property type="match status" value="1"/>
</dbReference>
<feature type="compositionally biased region" description="Basic and acidic residues" evidence="2">
    <location>
        <begin position="1"/>
        <end position="22"/>
    </location>
</feature>
<dbReference type="EMBL" id="QJKJ01009895">
    <property type="protein sequence ID" value="RDX75217.1"/>
    <property type="molecule type" value="Genomic_DNA"/>
</dbReference>
<keyword evidence="1" id="KW-0862">Zinc</keyword>
<proteinExistence type="predicted"/>
<dbReference type="PROSITE" id="PS50158">
    <property type="entry name" value="ZF_CCHC"/>
    <property type="match status" value="1"/>
</dbReference>
<feature type="domain" description="CCHC-type" evidence="3">
    <location>
        <begin position="38"/>
        <end position="54"/>
    </location>
</feature>
<dbReference type="GO" id="GO:0003676">
    <property type="term" value="F:nucleic acid binding"/>
    <property type="evidence" value="ECO:0007669"/>
    <property type="project" value="InterPro"/>
</dbReference>
<evidence type="ECO:0000256" key="1">
    <source>
        <dbReference type="PROSITE-ProRule" id="PRU00047"/>
    </source>
</evidence>
<accession>A0A371FAA0</accession>
<dbReference type="PANTHER" id="PTHR35046">
    <property type="entry name" value="ZINC KNUCKLE (CCHC-TYPE) FAMILY PROTEIN"/>
    <property type="match status" value="1"/>
</dbReference>
<comment type="caution">
    <text evidence="4">The sequence shown here is derived from an EMBL/GenBank/DDBJ whole genome shotgun (WGS) entry which is preliminary data.</text>
</comment>
<evidence type="ECO:0000259" key="3">
    <source>
        <dbReference type="PROSITE" id="PS50158"/>
    </source>
</evidence>
<dbReference type="PANTHER" id="PTHR35046:SF9">
    <property type="entry name" value="RNA-DIRECTED DNA POLYMERASE"/>
    <property type="match status" value="1"/>
</dbReference>
<name>A0A371FAA0_MUCPR</name>
<reference evidence="4" key="1">
    <citation type="submission" date="2018-05" db="EMBL/GenBank/DDBJ databases">
        <title>Draft genome of Mucuna pruriens seed.</title>
        <authorList>
            <person name="Nnadi N.E."/>
            <person name="Vos R."/>
            <person name="Hasami M.H."/>
            <person name="Devisetty U.K."/>
            <person name="Aguiy J.C."/>
        </authorList>
    </citation>
    <scope>NUCLEOTIDE SEQUENCE [LARGE SCALE GENOMIC DNA]</scope>
    <source>
        <strain evidence="4">JCA_2017</strain>
    </source>
</reference>
<dbReference type="GO" id="GO:0008270">
    <property type="term" value="F:zinc ion binding"/>
    <property type="evidence" value="ECO:0007669"/>
    <property type="project" value="UniProtKB-KW"/>
</dbReference>
<dbReference type="SMART" id="SM00343">
    <property type="entry name" value="ZnF_C2HC"/>
    <property type="match status" value="1"/>
</dbReference>
<organism evidence="4 5">
    <name type="scientific">Mucuna pruriens</name>
    <name type="common">Velvet bean</name>
    <name type="synonym">Dolichos pruriens</name>
    <dbReference type="NCBI Taxonomy" id="157652"/>
    <lineage>
        <taxon>Eukaryota</taxon>
        <taxon>Viridiplantae</taxon>
        <taxon>Streptophyta</taxon>
        <taxon>Embryophyta</taxon>
        <taxon>Tracheophyta</taxon>
        <taxon>Spermatophyta</taxon>
        <taxon>Magnoliopsida</taxon>
        <taxon>eudicotyledons</taxon>
        <taxon>Gunneridae</taxon>
        <taxon>Pentapetalae</taxon>
        <taxon>rosids</taxon>
        <taxon>fabids</taxon>
        <taxon>Fabales</taxon>
        <taxon>Fabaceae</taxon>
        <taxon>Papilionoideae</taxon>
        <taxon>50 kb inversion clade</taxon>
        <taxon>NPAAA clade</taxon>
        <taxon>indigoferoid/millettioid clade</taxon>
        <taxon>Phaseoleae</taxon>
        <taxon>Mucuna</taxon>
    </lineage>
</organism>
<evidence type="ECO:0000256" key="2">
    <source>
        <dbReference type="SAM" id="MobiDB-lite"/>
    </source>
</evidence>
<gene>
    <name evidence="4" type="ORF">CR513_44929</name>
</gene>
<keyword evidence="1" id="KW-0479">Metal-binding</keyword>
<keyword evidence="5" id="KW-1185">Reference proteome</keyword>
<feature type="region of interest" description="Disordered" evidence="2">
    <location>
        <begin position="1"/>
        <end position="25"/>
    </location>
</feature>
<dbReference type="Gene3D" id="4.10.60.10">
    <property type="entry name" value="Zinc finger, CCHC-type"/>
    <property type="match status" value="1"/>
</dbReference>
<sequence length="111" mass="12724">MEKGRKEKSLMKSFEKKKKETPKLSTFQQNAPRFSNNKCFKCLGKGHNASQCPNKKTMVLRENGRVESKTFIEEENTFSGEESEGKLPPHEGDLLMIRRLTGNLYLEVAKT</sequence>
<keyword evidence="1" id="KW-0863">Zinc-finger</keyword>
<dbReference type="InterPro" id="IPR001878">
    <property type="entry name" value="Znf_CCHC"/>
</dbReference>
<dbReference type="Proteomes" id="UP000257109">
    <property type="component" value="Unassembled WGS sequence"/>
</dbReference>
<evidence type="ECO:0000313" key="4">
    <source>
        <dbReference type="EMBL" id="RDX75217.1"/>
    </source>
</evidence>
<dbReference type="AlphaFoldDB" id="A0A371FAA0"/>
<evidence type="ECO:0000313" key="5">
    <source>
        <dbReference type="Proteomes" id="UP000257109"/>
    </source>
</evidence>
<dbReference type="InterPro" id="IPR036875">
    <property type="entry name" value="Znf_CCHC_sf"/>
</dbReference>
<protein>
    <recommendedName>
        <fullName evidence="3">CCHC-type domain-containing protein</fullName>
    </recommendedName>
</protein>